<accession>A0ABD6CEA5</accession>
<dbReference type="RefSeq" id="WP_247381646.1">
    <property type="nucleotide sequence ID" value="NZ_JALLGV010000011.1"/>
</dbReference>
<name>A0ABD6CEA5_9EURY</name>
<protein>
    <submittedName>
        <fullName evidence="1">Histidine kinase</fullName>
    </submittedName>
</protein>
<keyword evidence="2" id="KW-1185">Reference proteome</keyword>
<dbReference type="AlphaFoldDB" id="A0ABD6CEA5"/>
<reference evidence="1 2" key="1">
    <citation type="journal article" date="2019" name="Int. J. Syst. Evol. Microbiol.">
        <title>The Global Catalogue of Microorganisms (GCM) 10K type strain sequencing project: providing services to taxonomists for standard genome sequencing and annotation.</title>
        <authorList>
            <consortium name="The Broad Institute Genomics Platform"/>
            <consortium name="The Broad Institute Genome Sequencing Center for Infectious Disease"/>
            <person name="Wu L."/>
            <person name="Ma J."/>
        </authorList>
    </citation>
    <scope>NUCLEOTIDE SEQUENCE [LARGE SCALE GENOMIC DNA]</scope>
    <source>
        <strain evidence="1 2">CGMCC 1.12125</strain>
    </source>
</reference>
<keyword evidence="1" id="KW-0418">Kinase</keyword>
<dbReference type="EMBL" id="JBHUDJ010000009">
    <property type="protein sequence ID" value="MFD1588194.1"/>
    <property type="molecule type" value="Genomic_DNA"/>
</dbReference>
<dbReference type="Proteomes" id="UP001597119">
    <property type="component" value="Unassembled WGS sequence"/>
</dbReference>
<dbReference type="PIRSF" id="PIRSF030471">
    <property type="entry name" value="STR_Vng0742h_prd"/>
    <property type="match status" value="1"/>
</dbReference>
<keyword evidence="1" id="KW-0808">Transferase</keyword>
<dbReference type="GO" id="GO:0016301">
    <property type="term" value="F:kinase activity"/>
    <property type="evidence" value="ECO:0007669"/>
    <property type="project" value="UniProtKB-KW"/>
</dbReference>
<sequence length="254" mass="28541">MSLERFLTELDAPSRTLLVANRDAPRQLQTILEETFQDQRVDVTDATLPDTDADTVVLVDDDSGKILASSPLSQLERTILLVNSDLYKTGTKTLDTFELPDVLAGLDEIPFRLQGYPESNNEKLLLIVISRYIERLAWQTNAGRHRASFQHLSRINDESGTHSVYQTLGASGVQTHVYGVPDWIPSEDLGLITHGGYTDEFTDAWFVVHAPPEAHAEQAAALVALEIEPRLWDGFWTFDPDRVDEINRYIAHNL</sequence>
<proteinExistence type="predicted"/>
<dbReference type="InterPro" id="IPR016954">
    <property type="entry name" value="Uncharacterised_Vng0742h"/>
</dbReference>
<gene>
    <name evidence="1" type="ORF">ACFR9U_14525</name>
</gene>
<evidence type="ECO:0000313" key="2">
    <source>
        <dbReference type="Proteomes" id="UP001597119"/>
    </source>
</evidence>
<evidence type="ECO:0000313" key="1">
    <source>
        <dbReference type="EMBL" id="MFD1588194.1"/>
    </source>
</evidence>
<comment type="caution">
    <text evidence="1">The sequence shown here is derived from an EMBL/GenBank/DDBJ whole genome shotgun (WGS) entry which is preliminary data.</text>
</comment>
<organism evidence="1 2">
    <name type="scientific">Halorientalis brevis</name>
    <dbReference type="NCBI Taxonomy" id="1126241"/>
    <lineage>
        <taxon>Archaea</taxon>
        <taxon>Methanobacteriati</taxon>
        <taxon>Methanobacteriota</taxon>
        <taxon>Stenosarchaea group</taxon>
        <taxon>Halobacteria</taxon>
        <taxon>Halobacteriales</taxon>
        <taxon>Haloarculaceae</taxon>
        <taxon>Halorientalis</taxon>
    </lineage>
</organism>